<evidence type="ECO:0000313" key="3">
    <source>
        <dbReference type="Proteomes" id="UP000183832"/>
    </source>
</evidence>
<keyword evidence="1" id="KW-0812">Transmembrane</keyword>
<accession>A0A1J1HXU5</accession>
<keyword evidence="1" id="KW-0472">Membrane</keyword>
<dbReference type="EMBL" id="CVRI01000026">
    <property type="protein sequence ID" value="CRK92378.1"/>
    <property type="molecule type" value="Genomic_DNA"/>
</dbReference>
<name>A0A1J1HXU5_9DIPT</name>
<proteinExistence type="predicted"/>
<evidence type="ECO:0000313" key="2">
    <source>
        <dbReference type="EMBL" id="CRK92378.1"/>
    </source>
</evidence>
<protein>
    <submittedName>
        <fullName evidence="2">CLUMA_CG005960, isoform A</fullName>
    </submittedName>
</protein>
<feature type="transmembrane region" description="Helical" evidence="1">
    <location>
        <begin position="48"/>
        <end position="70"/>
    </location>
</feature>
<dbReference type="Proteomes" id="UP000183832">
    <property type="component" value="Unassembled WGS sequence"/>
</dbReference>
<keyword evidence="3" id="KW-1185">Reference proteome</keyword>
<evidence type="ECO:0000256" key="1">
    <source>
        <dbReference type="SAM" id="Phobius"/>
    </source>
</evidence>
<organism evidence="2 3">
    <name type="scientific">Clunio marinus</name>
    <dbReference type="NCBI Taxonomy" id="568069"/>
    <lineage>
        <taxon>Eukaryota</taxon>
        <taxon>Metazoa</taxon>
        <taxon>Ecdysozoa</taxon>
        <taxon>Arthropoda</taxon>
        <taxon>Hexapoda</taxon>
        <taxon>Insecta</taxon>
        <taxon>Pterygota</taxon>
        <taxon>Neoptera</taxon>
        <taxon>Endopterygota</taxon>
        <taxon>Diptera</taxon>
        <taxon>Nematocera</taxon>
        <taxon>Chironomoidea</taxon>
        <taxon>Chironomidae</taxon>
        <taxon>Clunio</taxon>
    </lineage>
</organism>
<feature type="transmembrane region" description="Helical" evidence="1">
    <location>
        <begin position="82"/>
        <end position="103"/>
    </location>
</feature>
<keyword evidence="1" id="KW-1133">Transmembrane helix</keyword>
<reference evidence="2 3" key="1">
    <citation type="submission" date="2015-04" db="EMBL/GenBank/DDBJ databases">
        <authorList>
            <person name="Syromyatnikov M.Y."/>
            <person name="Popov V.N."/>
        </authorList>
    </citation>
    <scope>NUCLEOTIDE SEQUENCE [LARGE SCALE GENOMIC DNA]</scope>
</reference>
<gene>
    <name evidence="2" type="ORF">CLUMA_CG005960</name>
</gene>
<sequence length="143" mass="17047">MSNYVGDLKIKIQTLLNNNFDYKLEFQIIDKCFKISTFDPFKVRNGSWIYLSYVTSFWVFFILITLKNIFVDFSGDNAKQVSSMVGAFMWIQNAVKFLVFCFCNKELLMLKKMILDDGKERCSDIERKYRRNNRILCYCLYIP</sequence>
<dbReference type="AlphaFoldDB" id="A0A1J1HXU5"/>